<dbReference type="InterPro" id="IPR024775">
    <property type="entry name" value="DinB-like"/>
</dbReference>
<protein>
    <recommendedName>
        <fullName evidence="1">DinB-like domain-containing protein</fullName>
    </recommendedName>
</protein>
<dbReference type="HOGENOM" id="CLU_105789_3_0_0"/>
<accession>F0SP45</accession>
<evidence type="ECO:0000313" key="3">
    <source>
        <dbReference type="Proteomes" id="UP000006860"/>
    </source>
</evidence>
<dbReference type="RefSeq" id="WP_013629867.1">
    <property type="nucleotide sequence ID" value="NC_015174.1"/>
</dbReference>
<organism evidence="2 3">
    <name type="scientific">Rubinisphaera brasiliensis (strain ATCC 49424 / DSM 5305 / JCM 21570 / IAM 15109 / NBRC 103401 / IFAM 1448)</name>
    <name type="common">Planctomyces brasiliensis</name>
    <dbReference type="NCBI Taxonomy" id="756272"/>
    <lineage>
        <taxon>Bacteria</taxon>
        <taxon>Pseudomonadati</taxon>
        <taxon>Planctomycetota</taxon>
        <taxon>Planctomycetia</taxon>
        <taxon>Planctomycetales</taxon>
        <taxon>Planctomycetaceae</taxon>
        <taxon>Rubinisphaera</taxon>
    </lineage>
</organism>
<dbReference type="Proteomes" id="UP000006860">
    <property type="component" value="Chromosome"/>
</dbReference>
<dbReference type="KEGG" id="pbs:Plabr_3551"/>
<proteinExistence type="predicted"/>
<dbReference type="STRING" id="756272.Plabr_3551"/>
<dbReference type="EMBL" id="CP002546">
    <property type="protein sequence ID" value="ADY61148.1"/>
    <property type="molecule type" value="Genomic_DNA"/>
</dbReference>
<evidence type="ECO:0000313" key="2">
    <source>
        <dbReference type="EMBL" id="ADY61148.1"/>
    </source>
</evidence>
<dbReference type="Pfam" id="PF12867">
    <property type="entry name" value="DinB_2"/>
    <property type="match status" value="1"/>
</dbReference>
<sequence>MLSDLLHHYETGPRLVRQAVHHMTPEQLDARPVAGKWSTRQVICHLADFEPIYADRMKRVIAEEGPMLMGGDPDVFASKLAYGDREIETELTIIESTRKQMIGILKTLQEADFERVGHHNHDGELSLKTLLERITGHIPHHLETIEEKKRALGL</sequence>
<dbReference type="eggNOG" id="COG2318">
    <property type="taxonomic scope" value="Bacteria"/>
</dbReference>
<dbReference type="InterPro" id="IPR034660">
    <property type="entry name" value="DinB/YfiT-like"/>
</dbReference>
<evidence type="ECO:0000259" key="1">
    <source>
        <dbReference type="Pfam" id="PF12867"/>
    </source>
</evidence>
<feature type="domain" description="DinB-like" evidence="1">
    <location>
        <begin position="9"/>
        <end position="145"/>
    </location>
</feature>
<dbReference type="OrthoDB" id="9793216at2"/>
<name>F0SP45_RUBBR</name>
<dbReference type="AlphaFoldDB" id="F0SP45"/>
<dbReference type="SUPFAM" id="SSF109854">
    <property type="entry name" value="DinB/YfiT-like putative metalloenzymes"/>
    <property type="match status" value="1"/>
</dbReference>
<reference evidence="3" key="1">
    <citation type="submission" date="2011-02" db="EMBL/GenBank/DDBJ databases">
        <title>The complete genome of Planctomyces brasiliensis DSM 5305.</title>
        <authorList>
            <person name="Lucas S."/>
            <person name="Copeland A."/>
            <person name="Lapidus A."/>
            <person name="Bruce D."/>
            <person name="Goodwin L."/>
            <person name="Pitluck S."/>
            <person name="Kyrpides N."/>
            <person name="Mavromatis K."/>
            <person name="Pagani I."/>
            <person name="Ivanova N."/>
            <person name="Ovchinnikova G."/>
            <person name="Lu M."/>
            <person name="Detter J.C."/>
            <person name="Han C."/>
            <person name="Land M."/>
            <person name="Hauser L."/>
            <person name="Markowitz V."/>
            <person name="Cheng J.-F."/>
            <person name="Hugenholtz P."/>
            <person name="Woyke T."/>
            <person name="Wu D."/>
            <person name="Tindall B."/>
            <person name="Pomrenke H.G."/>
            <person name="Brambilla E."/>
            <person name="Klenk H.-P."/>
            <person name="Eisen J.A."/>
        </authorList>
    </citation>
    <scope>NUCLEOTIDE SEQUENCE [LARGE SCALE GENOMIC DNA]</scope>
    <source>
        <strain evidence="3">ATCC 49424 / DSM 5305 / JCM 21570 / NBRC 103401 / IFAM 1448</strain>
    </source>
</reference>
<gene>
    <name evidence="2" type="ordered locus">Plabr_3551</name>
</gene>
<keyword evidence="3" id="KW-1185">Reference proteome</keyword>
<dbReference type="Gene3D" id="1.20.120.450">
    <property type="entry name" value="dinb family like domain"/>
    <property type="match status" value="1"/>
</dbReference>